<keyword evidence="8 9" id="KW-0472">Membrane</keyword>
<evidence type="ECO:0000313" key="12">
    <source>
        <dbReference type="EMBL" id="KAI9274421.1"/>
    </source>
</evidence>
<proteinExistence type="inferred from homology"/>
<keyword evidence="13" id="KW-1185">Reference proteome</keyword>
<evidence type="ECO:0000256" key="4">
    <source>
        <dbReference type="ARBA" id="ARBA00022692"/>
    </source>
</evidence>
<dbReference type="Gene3D" id="1.50.40.10">
    <property type="entry name" value="Mitochondrial carrier domain"/>
    <property type="match status" value="2"/>
</dbReference>
<keyword evidence="6 11" id="KW-1133">Transmembrane helix</keyword>
<evidence type="ECO:0000256" key="5">
    <source>
        <dbReference type="ARBA" id="ARBA00022737"/>
    </source>
</evidence>
<sequence>MLDIDEIPSQHTESTVPCFIAGLVGGLSGLAVGHPFVKVRLQAQKPSTKYKGTLDCFISTVRQEKIFGLYKGMASPAAGVAVVNALVFGSFDWLIKLQEKHRKHTNNVIGSSGATGVLQPSLLQIMAAGMGAGVITSFVTCPMELAKVQLQNQTISTPTMKGPIDCLTQIYKRRGIRGCFTGMAPTVIRELSFGPYFVTYECISRVSGGGRDITGPKVIFAGGIAGMIAWCSTYPADVIKTRIQANPGEYKSMIDCARQCYKSEGINIMFRGLFPTLLRAFPSNAATFVAYTWTMKVLTEDTRALGQSTAAAII</sequence>
<dbReference type="SUPFAM" id="SSF103506">
    <property type="entry name" value="Mitochondrial carrier"/>
    <property type="match status" value="1"/>
</dbReference>
<evidence type="ECO:0000256" key="10">
    <source>
        <dbReference type="RuleBase" id="RU000488"/>
    </source>
</evidence>
<dbReference type="InterPro" id="IPR050567">
    <property type="entry name" value="Mitochondrial_Carrier"/>
</dbReference>
<dbReference type="GO" id="GO:0022857">
    <property type="term" value="F:transmembrane transporter activity"/>
    <property type="evidence" value="ECO:0007669"/>
    <property type="project" value="TreeGrafter"/>
</dbReference>
<dbReference type="GO" id="GO:0031966">
    <property type="term" value="C:mitochondrial membrane"/>
    <property type="evidence" value="ECO:0007669"/>
    <property type="project" value="UniProtKB-SubCell"/>
</dbReference>
<keyword evidence="5" id="KW-0677">Repeat</keyword>
<reference evidence="12" key="1">
    <citation type="journal article" date="2022" name="IScience">
        <title>Evolution of zygomycete secretomes and the origins of terrestrial fungal ecologies.</title>
        <authorList>
            <person name="Chang Y."/>
            <person name="Wang Y."/>
            <person name="Mondo S."/>
            <person name="Ahrendt S."/>
            <person name="Andreopoulos W."/>
            <person name="Barry K."/>
            <person name="Beard J."/>
            <person name="Benny G.L."/>
            <person name="Blankenship S."/>
            <person name="Bonito G."/>
            <person name="Cuomo C."/>
            <person name="Desiro A."/>
            <person name="Gervers K.A."/>
            <person name="Hundley H."/>
            <person name="Kuo A."/>
            <person name="LaButti K."/>
            <person name="Lang B.F."/>
            <person name="Lipzen A."/>
            <person name="O'Donnell K."/>
            <person name="Pangilinan J."/>
            <person name="Reynolds N."/>
            <person name="Sandor L."/>
            <person name="Smith M.E."/>
            <person name="Tsang A."/>
            <person name="Grigoriev I.V."/>
            <person name="Stajich J.E."/>
            <person name="Spatafora J.W."/>
        </authorList>
    </citation>
    <scope>NUCLEOTIDE SEQUENCE</scope>
    <source>
        <strain evidence="12">RSA 2281</strain>
    </source>
</reference>
<evidence type="ECO:0000256" key="1">
    <source>
        <dbReference type="ARBA" id="ARBA00004225"/>
    </source>
</evidence>
<evidence type="ECO:0000256" key="3">
    <source>
        <dbReference type="ARBA" id="ARBA00022448"/>
    </source>
</evidence>
<dbReference type="AlphaFoldDB" id="A0AAD5KRE9"/>
<dbReference type="Pfam" id="PF00153">
    <property type="entry name" value="Mito_carr"/>
    <property type="match status" value="3"/>
</dbReference>
<comment type="subcellular location">
    <subcellularLocation>
        <location evidence="1">Mitochondrion membrane</location>
        <topology evidence="1">Multi-pass membrane protein</topology>
    </subcellularLocation>
</comment>
<dbReference type="InterPro" id="IPR018108">
    <property type="entry name" value="MCP_transmembrane"/>
</dbReference>
<feature type="transmembrane region" description="Helical" evidence="11">
    <location>
        <begin position="77"/>
        <end position="95"/>
    </location>
</feature>
<keyword evidence="4 9" id="KW-0812">Transmembrane</keyword>
<evidence type="ECO:0000256" key="9">
    <source>
        <dbReference type="PROSITE-ProRule" id="PRU00282"/>
    </source>
</evidence>
<evidence type="ECO:0000256" key="7">
    <source>
        <dbReference type="ARBA" id="ARBA00023128"/>
    </source>
</evidence>
<dbReference type="InterPro" id="IPR023395">
    <property type="entry name" value="MCP_dom_sf"/>
</dbReference>
<comment type="similarity">
    <text evidence="2 10">Belongs to the mitochondrial carrier (TC 2.A.29) family.</text>
</comment>
<comment type="caution">
    <text evidence="12">The sequence shown here is derived from an EMBL/GenBank/DDBJ whole genome shotgun (WGS) entry which is preliminary data.</text>
</comment>
<dbReference type="EMBL" id="JAIXMP010000004">
    <property type="protein sequence ID" value="KAI9274421.1"/>
    <property type="molecule type" value="Genomic_DNA"/>
</dbReference>
<keyword evidence="7" id="KW-0496">Mitochondrion</keyword>
<evidence type="ECO:0000256" key="6">
    <source>
        <dbReference type="ARBA" id="ARBA00022989"/>
    </source>
</evidence>
<dbReference type="Proteomes" id="UP001209540">
    <property type="component" value="Unassembled WGS sequence"/>
</dbReference>
<evidence type="ECO:0000256" key="2">
    <source>
        <dbReference type="ARBA" id="ARBA00006375"/>
    </source>
</evidence>
<keyword evidence="3 10" id="KW-0813">Transport</keyword>
<dbReference type="PANTHER" id="PTHR45624">
    <property type="entry name" value="MITOCHONDRIAL BASIC AMINO ACIDS TRANSPORTER-RELATED"/>
    <property type="match status" value="1"/>
</dbReference>
<dbReference type="PANTHER" id="PTHR45624:SF10">
    <property type="entry name" value="SLC (SOLUTE CARRIER) HOMOLOG"/>
    <property type="match status" value="1"/>
</dbReference>
<evidence type="ECO:0000256" key="8">
    <source>
        <dbReference type="ARBA" id="ARBA00023136"/>
    </source>
</evidence>
<name>A0AAD5KRE9_9FUNG</name>
<reference evidence="12" key="2">
    <citation type="submission" date="2023-02" db="EMBL/GenBank/DDBJ databases">
        <authorList>
            <consortium name="DOE Joint Genome Institute"/>
            <person name="Mondo S.J."/>
            <person name="Chang Y."/>
            <person name="Wang Y."/>
            <person name="Ahrendt S."/>
            <person name="Andreopoulos W."/>
            <person name="Barry K."/>
            <person name="Beard J."/>
            <person name="Benny G.L."/>
            <person name="Blankenship S."/>
            <person name="Bonito G."/>
            <person name="Cuomo C."/>
            <person name="Desiro A."/>
            <person name="Gervers K.A."/>
            <person name="Hundley H."/>
            <person name="Kuo A."/>
            <person name="LaButti K."/>
            <person name="Lang B.F."/>
            <person name="Lipzen A."/>
            <person name="O'Donnell K."/>
            <person name="Pangilinan J."/>
            <person name="Reynolds N."/>
            <person name="Sandor L."/>
            <person name="Smith M.W."/>
            <person name="Tsang A."/>
            <person name="Grigoriev I.V."/>
            <person name="Stajich J.E."/>
            <person name="Spatafora J.W."/>
        </authorList>
    </citation>
    <scope>NUCLEOTIDE SEQUENCE</scope>
    <source>
        <strain evidence="12">RSA 2281</strain>
    </source>
</reference>
<evidence type="ECO:0000313" key="13">
    <source>
        <dbReference type="Proteomes" id="UP001209540"/>
    </source>
</evidence>
<feature type="repeat" description="Solcar" evidence="9">
    <location>
        <begin position="213"/>
        <end position="297"/>
    </location>
</feature>
<protein>
    <submittedName>
        <fullName evidence="12">Mitochondrial carrier domain-containing protein</fullName>
    </submittedName>
</protein>
<organism evidence="12 13">
    <name type="scientific">Phascolomyces articulosus</name>
    <dbReference type="NCBI Taxonomy" id="60185"/>
    <lineage>
        <taxon>Eukaryota</taxon>
        <taxon>Fungi</taxon>
        <taxon>Fungi incertae sedis</taxon>
        <taxon>Mucoromycota</taxon>
        <taxon>Mucoromycotina</taxon>
        <taxon>Mucoromycetes</taxon>
        <taxon>Mucorales</taxon>
        <taxon>Lichtheimiaceae</taxon>
        <taxon>Phascolomyces</taxon>
    </lineage>
</organism>
<evidence type="ECO:0000256" key="11">
    <source>
        <dbReference type="SAM" id="Phobius"/>
    </source>
</evidence>
<dbReference type="PROSITE" id="PS50920">
    <property type="entry name" value="SOLCAR"/>
    <property type="match status" value="3"/>
</dbReference>
<gene>
    <name evidence="12" type="ORF">BDA99DRAFT_457979</name>
</gene>
<accession>A0AAD5KRE9</accession>
<feature type="repeat" description="Solcar" evidence="9">
    <location>
        <begin position="13"/>
        <end position="97"/>
    </location>
</feature>
<feature type="repeat" description="Solcar" evidence="9">
    <location>
        <begin position="120"/>
        <end position="206"/>
    </location>
</feature>